<gene>
    <name evidence="1" type="ORF">NUH88_13875</name>
</gene>
<dbReference type="InterPro" id="IPR005019">
    <property type="entry name" value="Adenine_glyco"/>
</dbReference>
<dbReference type="PANTHER" id="PTHR30037:SF3">
    <property type="entry name" value="BLR0857 PROTEIN"/>
    <property type="match status" value="1"/>
</dbReference>
<sequence length="224" mass="24273">MSVESFADIRRQAEAHHGGEAGVDARLAGHGVAGDPAALSDDRILSEMAKRVFQAGFSWKVIEQKWPGFEEVFDHFDIAVNTELSAERLASLMADTRIVRNKPKILAVRDNALLVEQMAALDGSAGNFLSKWPRDDQVGLLDYLRQHGSRLGGTTGQYFLRFIGWDGFVLSKDVVTALGRAGVIDGPATSKSALAKIQAAFNAWHEESGLPRALISRTLALSVG</sequence>
<dbReference type="PANTHER" id="PTHR30037">
    <property type="entry name" value="DNA-3-METHYLADENINE GLYCOSYLASE 1"/>
    <property type="match status" value="1"/>
</dbReference>
<dbReference type="GO" id="GO:0006284">
    <property type="term" value="P:base-excision repair"/>
    <property type="evidence" value="ECO:0007669"/>
    <property type="project" value="InterPro"/>
</dbReference>
<dbReference type="EC" id="3.2.2.20" evidence="1"/>
<dbReference type="SUPFAM" id="SSF48150">
    <property type="entry name" value="DNA-glycosylase"/>
    <property type="match status" value="1"/>
</dbReference>
<dbReference type="EMBL" id="CP102480">
    <property type="protein sequence ID" value="UUX48496.1"/>
    <property type="molecule type" value="Genomic_DNA"/>
</dbReference>
<dbReference type="RefSeq" id="WP_257767003.1">
    <property type="nucleotide sequence ID" value="NZ_CP102480.1"/>
</dbReference>
<name>A0A9J7ALZ6_9PROT</name>
<keyword evidence="1" id="KW-0326">Glycosidase</keyword>
<dbReference type="InterPro" id="IPR011257">
    <property type="entry name" value="DNA_glycosylase"/>
</dbReference>
<reference evidence="1" key="1">
    <citation type="submission" date="2022-08" db="EMBL/GenBank/DDBJ databases">
        <title>Nisaea acidiphila sp. nov., isolated from a marine algal debris and emended description of the genus Nisaea Urios et al. 2008.</title>
        <authorList>
            <person name="Kwon K."/>
        </authorList>
    </citation>
    <scope>NUCLEOTIDE SEQUENCE</scope>
    <source>
        <strain evidence="1">MEBiC11861</strain>
    </source>
</reference>
<dbReference type="GO" id="GO:0008725">
    <property type="term" value="F:DNA-3-methyladenine glycosylase activity"/>
    <property type="evidence" value="ECO:0007669"/>
    <property type="project" value="UniProtKB-EC"/>
</dbReference>
<dbReference type="Gene3D" id="1.10.340.30">
    <property type="entry name" value="Hypothetical protein, domain 2"/>
    <property type="match status" value="1"/>
</dbReference>
<organism evidence="1 2">
    <name type="scientific">Nisaea acidiphila</name>
    <dbReference type="NCBI Taxonomy" id="1862145"/>
    <lineage>
        <taxon>Bacteria</taxon>
        <taxon>Pseudomonadati</taxon>
        <taxon>Pseudomonadota</taxon>
        <taxon>Alphaproteobacteria</taxon>
        <taxon>Rhodospirillales</taxon>
        <taxon>Thalassobaculaceae</taxon>
        <taxon>Nisaea</taxon>
    </lineage>
</organism>
<dbReference type="KEGG" id="naci:NUH88_13875"/>
<accession>A0A9J7ALZ6</accession>
<keyword evidence="1" id="KW-0378">Hydrolase</keyword>
<dbReference type="AlphaFoldDB" id="A0A9J7ALZ6"/>
<evidence type="ECO:0000313" key="1">
    <source>
        <dbReference type="EMBL" id="UUX48496.1"/>
    </source>
</evidence>
<protein>
    <submittedName>
        <fullName evidence="1">DNA-3-methyladenine glycosylase I</fullName>
        <ecNumber evidence="1">3.2.2.20</ecNumber>
    </submittedName>
</protein>
<proteinExistence type="predicted"/>
<evidence type="ECO:0000313" key="2">
    <source>
        <dbReference type="Proteomes" id="UP001060336"/>
    </source>
</evidence>
<dbReference type="Proteomes" id="UP001060336">
    <property type="component" value="Chromosome"/>
</dbReference>
<dbReference type="InterPro" id="IPR052891">
    <property type="entry name" value="DNA-3mA_glycosylase"/>
</dbReference>
<dbReference type="Pfam" id="PF03352">
    <property type="entry name" value="Adenine_glyco"/>
    <property type="match status" value="1"/>
</dbReference>
<keyword evidence="2" id="KW-1185">Reference proteome</keyword>